<dbReference type="AlphaFoldDB" id="A0A3M2S3K5"/>
<accession>A0A3M2S3K5</accession>
<feature type="region of interest" description="Disordered" evidence="1">
    <location>
        <begin position="271"/>
        <end position="301"/>
    </location>
</feature>
<evidence type="ECO:0000313" key="4">
    <source>
        <dbReference type="Proteomes" id="UP000277212"/>
    </source>
</evidence>
<name>A0A3M2S3K5_9HYPO</name>
<feature type="chain" id="PRO_5018023127" description="Fungal N-terminal domain-containing protein" evidence="2">
    <location>
        <begin position="18"/>
        <end position="362"/>
    </location>
</feature>
<sequence>MHLGLVNLALLTITSPALQPSSEMPGLNTRFRQIVTLATDQDPLSTQVSSCIELVRTCHYDLQHLVQLRNQHATLLLPAAVQGIDGIIEAAQQCHERVDRLVEKCRPEAHGGKTPLRSKMRWILADSLDFESQQPLLHCHHAAVLAELNFVRQVALAAPTIEDKKEEETSPEPAKIYSTFSNIALLGDVFDSIPCKQTPSTVFFNSKHGFLIVNPYTVATYDHASSPQLPSSSSNNGNAQHLSSPAPRNIRIHRKAIPIVEAHEKFSAHSDLDSQKEVYPYSDEKEVVVNEQSRSPDKDRVVLNPQDNTGLRLLFDLDDVEVSPRSSPLAAAPSLSSISQISSMPSVSNLHGTPLSNFSQTN</sequence>
<keyword evidence="4" id="KW-1185">Reference proteome</keyword>
<feature type="signal peptide" evidence="2">
    <location>
        <begin position="1"/>
        <end position="17"/>
    </location>
</feature>
<evidence type="ECO:0000313" key="3">
    <source>
        <dbReference type="EMBL" id="RMJ12118.1"/>
    </source>
</evidence>
<evidence type="ECO:0000256" key="1">
    <source>
        <dbReference type="SAM" id="MobiDB-lite"/>
    </source>
</evidence>
<feature type="compositionally biased region" description="Low complexity" evidence="1">
    <location>
        <begin position="225"/>
        <end position="234"/>
    </location>
</feature>
<evidence type="ECO:0000256" key="2">
    <source>
        <dbReference type="SAM" id="SignalP"/>
    </source>
</evidence>
<comment type="caution">
    <text evidence="3">The sequence shown here is derived from an EMBL/GenBank/DDBJ whole genome shotgun (WGS) entry which is preliminary data.</text>
</comment>
<gene>
    <name evidence="3" type="ORF">CDV36_008228</name>
</gene>
<evidence type="ECO:0008006" key="5">
    <source>
        <dbReference type="Google" id="ProtNLM"/>
    </source>
</evidence>
<dbReference type="EMBL" id="NKUJ01000145">
    <property type="protein sequence ID" value="RMJ12118.1"/>
    <property type="molecule type" value="Genomic_DNA"/>
</dbReference>
<dbReference type="OrthoDB" id="5240423at2759"/>
<reference evidence="3 4" key="1">
    <citation type="submission" date="2017-06" db="EMBL/GenBank/DDBJ databases">
        <title>Comparative genomic analysis of Ambrosia Fusariam Clade fungi.</title>
        <authorList>
            <person name="Stajich J.E."/>
            <person name="Carrillo J."/>
            <person name="Kijimoto T."/>
            <person name="Eskalen A."/>
            <person name="O'Donnell K."/>
            <person name="Kasson M."/>
        </authorList>
    </citation>
    <scope>NUCLEOTIDE SEQUENCE [LARGE SCALE GENOMIC DNA]</scope>
    <source>
        <strain evidence="3">UCR3666</strain>
    </source>
</reference>
<protein>
    <recommendedName>
        <fullName evidence="5">Fungal N-terminal domain-containing protein</fullName>
    </recommendedName>
</protein>
<keyword evidence="2" id="KW-0732">Signal</keyword>
<organism evidence="3 4">
    <name type="scientific">Fusarium kuroshium</name>
    <dbReference type="NCBI Taxonomy" id="2010991"/>
    <lineage>
        <taxon>Eukaryota</taxon>
        <taxon>Fungi</taxon>
        <taxon>Dikarya</taxon>
        <taxon>Ascomycota</taxon>
        <taxon>Pezizomycotina</taxon>
        <taxon>Sordariomycetes</taxon>
        <taxon>Hypocreomycetidae</taxon>
        <taxon>Hypocreales</taxon>
        <taxon>Nectriaceae</taxon>
        <taxon>Fusarium</taxon>
        <taxon>Fusarium solani species complex</taxon>
    </lineage>
</organism>
<feature type="region of interest" description="Disordered" evidence="1">
    <location>
        <begin position="224"/>
        <end position="248"/>
    </location>
</feature>
<proteinExistence type="predicted"/>
<dbReference type="Proteomes" id="UP000277212">
    <property type="component" value="Unassembled WGS sequence"/>
</dbReference>